<keyword evidence="9" id="KW-1185">Reference proteome</keyword>
<evidence type="ECO:0000256" key="4">
    <source>
        <dbReference type="ARBA" id="ARBA00023136"/>
    </source>
</evidence>
<keyword evidence="2 6" id="KW-0812">Transmembrane</keyword>
<dbReference type="STRING" id="870435.A0A0C3NUF1"/>
<evidence type="ECO:0000256" key="3">
    <source>
        <dbReference type="ARBA" id="ARBA00022989"/>
    </source>
</evidence>
<evidence type="ECO:0000256" key="2">
    <source>
        <dbReference type="ARBA" id="ARBA00022692"/>
    </source>
</evidence>
<dbReference type="InParanoid" id="A0A0C3NUF1"/>
<evidence type="ECO:0000256" key="1">
    <source>
        <dbReference type="ARBA" id="ARBA00004141"/>
    </source>
</evidence>
<dbReference type="EMBL" id="KN831971">
    <property type="protein sequence ID" value="KIO04505.1"/>
    <property type="molecule type" value="Genomic_DNA"/>
</dbReference>
<feature type="transmembrane region" description="Helical" evidence="6">
    <location>
        <begin position="42"/>
        <end position="62"/>
    </location>
</feature>
<sequence>MADHGLGGSTYDAIESQLRANGGTSVHLIPSSEKKRLWWRSAAINTCFILLWFTFATVLSVYNKWMFSLDHFGFPYPLFVTTIHMTIQFLLAAALRFIYPRRYRPETRPNLQSYGTKAVPAAISTGVDIGLSNVSLKTITLSFYTMCKSSSLIFVLIFAFLFRLEKFSLPLVAVILVIFGGVLLMVASETSFVLSGFILVMTASVCSGLRWSLTQLLMRDKNMGMDSPAAAIFWLSPIMGITLAIISILWEGWDRVFSTPFFDSLASTIKTIVMLTLPGFLAFCMVMSEYYIIQRAGVLPMSIAGIAKEVSTITISAWFFGDELTPLNITGVAITTCGIALFTYHKYRKTVDSHVALDSLGNTIRADDDSILSPGRDFELNPTRVNAVRPKTCLQRHEDDEIHQHLLFSSEELEEGEEDAEELRSVRTSKLMQTDENENGQADEESQDI</sequence>
<dbReference type="HOGENOM" id="CLU_022332_1_0_1"/>
<dbReference type="OrthoDB" id="18894at2759"/>
<dbReference type="InterPro" id="IPR037185">
    <property type="entry name" value="EmrE-like"/>
</dbReference>
<dbReference type="Proteomes" id="UP000054217">
    <property type="component" value="Unassembled WGS sequence"/>
</dbReference>
<keyword evidence="4 6" id="KW-0472">Membrane</keyword>
<feature type="transmembrane region" description="Helical" evidence="6">
    <location>
        <begin position="74"/>
        <end position="98"/>
    </location>
</feature>
<proteinExistence type="predicted"/>
<dbReference type="InterPro" id="IPR004853">
    <property type="entry name" value="Sugar_P_trans_dom"/>
</dbReference>
<feature type="transmembrane region" description="Helical" evidence="6">
    <location>
        <begin position="326"/>
        <end position="344"/>
    </location>
</feature>
<dbReference type="PANTHER" id="PTHR11132">
    <property type="entry name" value="SOLUTE CARRIER FAMILY 35"/>
    <property type="match status" value="1"/>
</dbReference>
<keyword evidence="3 6" id="KW-1133">Transmembrane helix</keyword>
<evidence type="ECO:0000313" key="8">
    <source>
        <dbReference type="EMBL" id="KIO04505.1"/>
    </source>
</evidence>
<dbReference type="Pfam" id="PF03151">
    <property type="entry name" value="TPT"/>
    <property type="match status" value="1"/>
</dbReference>
<evidence type="ECO:0000256" key="5">
    <source>
        <dbReference type="SAM" id="MobiDB-lite"/>
    </source>
</evidence>
<reference evidence="8 9" key="1">
    <citation type="submission" date="2014-04" db="EMBL/GenBank/DDBJ databases">
        <authorList>
            <consortium name="DOE Joint Genome Institute"/>
            <person name="Kuo A."/>
            <person name="Kohler A."/>
            <person name="Costa M.D."/>
            <person name="Nagy L.G."/>
            <person name="Floudas D."/>
            <person name="Copeland A."/>
            <person name="Barry K.W."/>
            <person name="Cichocki N."/>
            <person name="Veneault-Fourrey C."/>
            <person name="LaButti K."/>
            <person name="Lindquist E.A."/>
            <person name="Lipzen A."/>
            <person name="Lundell T."/>
            <person name="Morin E."/>
            <person name="Murat C."/>
            <person name="Sun H."/>
            <person name="Tunlid A."/>
            <person name="Henrissat B."/>
            <person name="Grigoriev I.V."/>
            <person name="Hibbett D.S."/>
            <person name="Martin F."/>
            <person name="Nordberg H.P."/>
            <person name="Cantor M.N."/>
            <person name="Hua S.X."/>
        </authorList>
    </citation>
    <scope>NUCLEOTIDE SEQUENCE [LARGE SCALE GENOMIC DNA]</scope>
    <source>
        <strain evidence="8 9">Marx 270</strain>
    </source>
</reference>
<dbReference type="FunCoup" id="A0A0C3NUF1">
    <property type="interactions" value="424"/>
</dbReference>
<feature type="transmembrane region" description="Helical" evidence="6">
    <location>
        <begin position="142"/>
        <end position="162"/>
    </location>
</feature>
<dbReference type="GO" id="GO:0016020">
    <property type="term" value="C:membrane"/>
    <property type="evidence" value="ECO:0007669"/>
    <property type="project" value="UniProtKB-SubCell"/>
</dbReference>
<feature type="domain" description="Sugar phosphate transporter" evidence="7">
    <location>
        <begin position="48"/>
        <end position="342"/>
    </location>
</feature>
<evidence type="ECO:0000256" key="6">
    <source>
        <dbReference type="SAM" id="Phobius"/>
    </source>
</evidence>
<feature type="transmembrane region" description="Helical" evidence="6">
    <location>
        <begin position="169"/>
        <end position="186"/>
    </location>
</feature>
<evidence type="ECO:0000313" key="9">
    <source>
        <dbReference type="Proteomes" id="UP000054217"/>
    </source>
</evidence>
<name>A0A0C3NUF1_PISTI</name>
<gene>
    <name evidence="8" type="ORF">M404DRAFT_1000625</name>
</gene>
<feature type="transmembrane region" description="Helical" evidence="6">
    <location>
        <begin position="265"/>
        <end position="286"/>
    </location>
</feature>
<feature type="compositionally biased region" description="Acidic residues" evidence="5">
    <location>
        <begin position="411"/>
        <end position="421"/>
    </location>
</feature>
<feature type="compositionally biased region" description="Acidic residues" evidence="5">
    <location>
        <begin position="435"/>
        <end position="449"/>
    </location>
</feature>
<dbReference type="SUPFAM" id="SSF103481">
    <property type="entry name" value="Multidrug resistance efflux transporter EmrE"/>
    <property type="match status" value="1"/>
</dbReference>
<reference evidence="9" key="2">
    <citation type="submission" date="2015-01" db="EMBL/GenBank/DDBJ databases">
        <title>Evolutionary Origins and Diversification of the Mycorrhizal Mutualists.</title>
        <authorList>
            <consortium name="DOE Joint Genome Institute"/>
            <consortium name="Mycorrhizal Genomics Consortium"/>
            <person name="Kohler A."/>
            <person name="Kuo A."/>
            <person name="Nagy L.G."/>
            <person name="Floudas D."/>
            <person name="Copeland A."/>
            <person name="Barry K.W."/>
            <person name="Cichocki N."/>
            <person name="Veneault-Fourrey C."/>
            <person name="LaButti K."/>
            <person name="Lindquist E.A."/>
            <person name="Lipzen A."/>
            <person name="Lundell T."/>
            <person name="Morin E."/>
            <person name="Murat C."/>
            <person name="Riley R."/>
            <person name="Ohm R."/>
            <person name="Sun H."/>
            <person name="Tunlid A."/>
            <person name="Henrissat B."/>
            <person name="Grigoriev I.V."/>
            <person name="Hibbett D.S."/>
            <person name="Martin F."/>
        </authorList>
    </citation>
    <scope>NUCLEOTIDE SEQUENCE [LARGE SCALE GENOMIC DNA]</scope>
    <source>
        <strain evidence="9">Marx 270</strain>
    </source>
</reference>
<feature type="transmembrane region" description="Helical" evidence="6">
    <location>
        <begin position="192"/>
        <end position="211"/>
    </location>
</feature>
<protein>
    <recommendedName>
        <fullName evidence="7">Sugar phosphate transporter domain-containing protein</fullName>
    </recommendedName>
</protein>
<evidence type="ECO:0000259" key="7">
    <source>
        <dbReference type="Pfam" id="PF03151"/>
    </source>
</evidence>
<accession>A0A0C3NUF1</accession>
<dbReference type="AlphaFoldDB" id="A0A0C3NUF1"/>
<comment type="subcellular location">
    <subcellularLocation>
        <location evidence="1">Membrane</location>
        <topology evidence="1">Multi-pass membrane protein</topology>
    </subcellularLocation>
</comment>
<feature type="transmembrane region" description="Helical" evidence="6">
    <location>
        <begin position="232"/>
        <end position="253"/>
    </location>
</feature>
<organism evidence="8 9">
    <name type="scientific">Pisolithus tinctorius Marx 270</name>
    <dbReference type="NCBI Taxonomy" id="870435"/>
    <lineage>
        <taxon>Eukaryota</taxon>
        <taxon>Fungi</taxon>
        <taxon>Dikarya</taxon>
        <taxon>Basidiomycota</taxon>
        <taxon>Agaricomycotina</taxon>
        <taxon>Agaricomycetes</taxon>
        <taxon>Agaricomycetidae</taxon>
        <taxon>Boletales</taxon>
        <taxon>Sclerodermatineae</taxon>
        <taxon>Pisolithaceae</taxon>
        <taxon>Pisolithus</taxon>
    </lineage>
</organism>
<dbReference type="InterPro" id="IPR050186">
    <property type="entry name" value="TPT_transporter"/>
</dbReference>
<feature type="region of interest" description="Disordered" evidence="5">
    <location>
        <begin position="409"/>
        <end position="449"/>
    </location>
</feature>